<keyword evidence="5" id="KW-1185">Reference proteome</keyword>
<comment type="caution">
    <text evidence="4">The sequence shown here is derived from an EMBL/GenBank/DDBJ whole genome shotgun (WGS) entry which is preliminary data.</text>
</comment>
<dbReference type="InterPro" id="IPR008243">
    <property type="entry name" value="Chorismate_mutase_AroH"/>
</dbReference>
<sequence length="126" mass="13736">MGVRGIRGATTVNENRSEEILKATSELMEEIIRENDFQADDVASVLVTVTTDLNADFPAKAIRALQGWELVPLMCSTEIPVPGSLPRCIRLMLLVNTDVGADQVRHVFLGEAVKLRPDLTKTGGSM</sequence>
<dbReference type="GO" id="GO:0004106">
    <property type="term" value="F:chorismate mutase activity"/>
    <property type="evidence" value="ECO:0007669"/>
    <property type="project" value="UniProtKB-UniRule"/>
</dbReference>
<dbReference type="CDD" id="cd02185">
    <property type="entry name" value="AroH"/>
    <property type="match status" value="1"/>
</dbReference>
<dbReference type="PIRSF" id="PIRSF005965">
    <property type="entry name" value="Chor_mut_AroH"/>
    <property type="match status" value="1"/>
</dbReference>
<dbReference type="GO" id="GO:0009073">
    <property type="term" value="P:aromatic amino acid family biosynthetic process"/>
    <property type="evidence" value="ECO:0007669"/>
    <property type="project" value="UniProtKB-UniRule"/>
</dbReference>
<dbReference type="GO" id="GO:0046417">
    <property type="term" value="P:chorismate metabolic process"/>
    <property type="evidence" value="ECO:0007669"/>
    <property type="project" value="TreeGrafter"/>
</dbReference>
<keyword evidence="2 3" id="KW-0028">Amino-acid biosynthesis</keyword>
<feature type="binding site" evidence="2">
    <location>
        <position position="7"/>
    </location>
    <ligand>
        <name>prephenate</name>
        <dbReference type="ChEBI" id="CHEBI:29934"/>
    </ligand>
</feature>
<dbReference type="GO" id="GO:0008652">
    <property type="term" value="P:amino acid biosynthetic process"/>
    <property type="evidence" value="ECO:0007669"/>
    <property type="project" value="UniProtKB-UniRule"/>
</dbReference>
<keyword evidence="2 3" id="KW-0057">Aromatic amino acid biosynthesis</keyword>
<comment type="catalytic activity">
    <reaction evidence="3">
        <text>chorismate = prephenate</text>
        <dbReference type="Rhea" id="RHEA:13897"/>
        <dbReference type="ChEBI" id="CHEBI:29748"/>
        <dbReference type="ChEBI" id="CHEBI:29934"/>
        <dbReference type="EC" id="5.4.99.5"/>
    </reaction>
</comment>
<evidence type="ECO:0000313" key="5">
    <source>
        <dbReference type="Proteomes" id="UP000284219"/>
    </source>
</evidence>
<dbReference type="PANTHER" id="PTHR21164">
    <property type="entry name" value="CHORISMATE MUTASE"/>
    <property type="match status" value="1"/>
</dbReference>
<dbReference type="PROSITE" id="PS51167">
    <property type="entry name" value="CHORISMATE_MUT_1"/>
    <property type="match status" value="1"/>
</dbReference>
<gene>
    <name evidence="4" type="ORF">BEP19_01850</name>
</gene>
<evidence type="ECO:0000256" key="3">
    <source>
        <dbReference type="PROSITE-ProRule" id="PRU00514"/>
    </source>
</evidence>
<dbReference type="InterPro" id="IPR035959">
    <property type="entry name" value="RutC-like_sf"/>
</dbReference>
<evidence type="ECO:0000256" key="2">
    <source>
        <dbReference type="PIRSR" id="PIRSR005965-1"/>
    </source>
</evidence>
<dbReference type="RefSeq" id="WP_120188381.1">
    <property type="nucleotide sequence ID" value="NZ_MCHY01000006.1"/>
</dbReference>
<dbReference type="AlphaFoldDB" id="A0A419SNB9"/>
<evidence type="ECO:0000313" key="4">
    <source>
        <dbReference type="EMBL" id="RKD25709.1"/>
    </source>
</evidence>
<dbReference type="Pfam" id="PF07736">
    <property type="entry name" value="CM_1"/>
    <property type="match status" value="1"/>
</dbReference>
<proteinExistence type="predicted"/>
<dbReference type="UniPathway" id="UPA00120">
    <property type="reaction ID" value="UER00203"/>
</dbReference>
<dbReference type="SUPFAM" id="SSF55298">
    <property type="entry name" value="YjgF-like"/>
    <property type="match status" value="1"/>
</dbReference>
<dbReference type="Proteomes" id="UP000284219">
    <property type="component" value="Unassembled WGS sequence"/>
</dbReference>
<dbReference type="Gene3D" id="3.30.1330.40">
    <property type="entry name" value="RutC-like"/>
    <property type="match status" value="1"/>
</dbReference>
<accession>A0A419SNB9</accession>
<name>A0A419SNB9_9BACL</name>
<keyword evidence="3" id="KW-0413">Isomerase</keyword>
<protein>
    <recommendedName>
        <fullName evidence="1 3">chorismate mutase</fullName>
        <ecNumber evidence="1 3">5.4.99.5</ecNumber>
    </recommendedName>
</protein>
<dbReference type="OrthoDB" id="9802232at2"/>
<reference evidence="4 5" key="1">
    <citation type="submission" date="2016-08" db="EMBL/GenBank/DDBJ databases">
        <title>Novel Firmicute Genomes.</title>
        <authorList>
            <person name="Poppleton D.I."/>
            <person name="Gribaldo S."/>
        </authorList>
    </citation>
    <scope>NUCLEOTIDE SEQUENCE [LARGE SCALE GENOMIC DNA]</scope>
    <source>
        <strain evidence="4 5">RAOx-1</strain>
    </source>
</reference>
<organism evidence="4 5">
    <name type="scientific">Ammoniphilus oxalaticus</name>
    <dbReference type="NCBI Taxonomy" id="66863"/>
    <lineage>
        <taxon>Bacteria</taxon>
        <taxon>Bacillati</taxon>
        <taxon>Bacillota</taxon>
        <taxon>Bacilli</taxon>
        <taxon>Bacillales</taxon>
        <taxon>Paenibacillaceae</taxon>
        <taxon>Aneurinibacillus group</taxon>
        <taxon>Ammoniphilus</taxon>
    </lineage>
</organism>
<dbReference type="EMBL" id="MCHY01000006">
    <property type="protein sequence ID" value="RKD25709.1"/>
    <property type="molecule type" value="Genomic_DNA"/>
</dbReference>
<dbReference type="EC" id="5.4.99.5" evidence="1 3"/>
<evidence type="ECO:0000256" key="1">
    <source>
        <dbReference type="NCBIfam" id="TIGR01796"/>
    </source>
</evidence>
<dbReference type="NCBIfam" id="TIGR01796">
    <property type="entry name" value="CM_mono_aroH"/>
    <property type="match status" value="1"/>
</dbReference>
<dbReference type="PANTHER" id="PTHR21164:SF0">
    <property type="entry name" value="CHORISMATE MUTASE AROH"/>
    <property type="match status" value="1"/>
</dbReference>
<feature type="binding site" evidence="2">
    <location>
        <position position="90"/>
    </location>
    <ligand>
        <name>prephenate</name>
        <dbReference type="ChEBI" id="CHEBI:29934"/>
    </ligand>
</feature>